<accession>A0ABQ3MRY6</accession>
<name>A0ABQ3MRY6_9PSEU</name>
<proteinExistence type="predicted"/>
<dbReference type="RefSeq" id="WP_191304925.1">
    <property type="nucleotide sequence ID" value="NZ_BNAR01000022.1"/>
</dbReference>
<evidence type="ECO:0000313" key="2">
    <source>
        <dbReference type="Proteomes" id="UP000605568"/>
    </source>
</evidence>
<reference evidence="2" key="1">
    <citation type="journal article" date="2019" name="Int. J. Syst. Evol. Microbiol.">
        <title>The Global Catalogue of Microorganisms (GCM) 10K type strain sequencing project: providing services to taxonomists for standard genome sequencing and annotation.</title>
        <authorList>
            <consortium name="The Broad Institute Genomics Platform"/>
            <consortium name="The Broad Institute Genome Sequencing Center for Infectious Disease"/>
            <person name="Wu L."/>
            <person name="Ma J."/>
        </authorList>
    </citation>
    <scope>NUCLEOTIDE SEQUENCE [LARGE SCALE GENOMIC DNA]</scope>
    <source>
        <strain evidence="2">CGMCC 4.7367</strain>
    </source>
</reference>
<dbReference type="Proteomes" id="UP000605568">
    <property type="component" value="Unassembled WGS sequence"/>
</dbReference>
<keyword evidence="2" id="KW-1185">Reference proteome</keyword>
<comment type="caution">
    <text evidence="1">The sequence shown here is derived from an EMBL/GenBank/DDBJ whole genome shotgun (WGS) entry which is preliminary data.</text>
</comment>
<protein>
    <submittedName>
        <fullName evidence="1">Uncharacterized protein</fullName>
    </submittedName>
</protein>
<dbReference type="EMBL" id="BNAR01000022">
    <property type="protein sequence ID" value="GHH59796.1"/>
    <property type="molecule type" value="Genomic_DNA"/>
</dbReference>
<organism evidence="1 2">
    <name type="scientific">Lentzea cavernae</name>
    <dbReference type="NCBI Taxonomy" id="2020703"/>
    <lineage>
        <taxon>Bacteria</taxon>
        <taxon>Bacillati</taxon>
        <taxon>Actinomycetota</taxon>
        <taxon>Actinomycetes</taxon>
        <taxon>Pseudonocardiales</taxon>
        <taxon>Pseudonocardiaceae</taxon>
        <taxon>Lentzea</taxon>
    </lineage>
</organism>
<gene>
    <name evidence="1" type="ORF">GCM10017774_83180</name>
</gene>
<evidence type="ECO:0000313" key="1">
    <source>
        <dbReference type="EMBL" id="GHH59796.1"/>
    </source>
</evidence>
<sequence>MPTDLFGFENEPVAAPVPPSSPVTNDMRVIMDVLNRAVMETGYVLAGASRRVYRRIGKDGMKRVPQWELDAVLQCIDSGQLTVGGTHLLRCGAVRQSASSVTVPKATRQKVMRWNSLMPLVGTPAGDEKKGA</sequence>